<gene>
    <name evidence="2" type="ORF">ALC53_08094</name>
</gene>
<dbReference type="AlphaFoldDB" id="A0A151I2T4"/>
<evidence type="ECO:0000313" key="3">
    <source>
        <dbReference type="Proteomes" id="UP000078540"/>
    </source>
</evidence>
<name>A0A151I2T4_9HYME</name>
<sequence>MFFVVSDDLHSLASKELQYISKIVLLREFKNIWPPSDAQYLHSASAARFTADMLANKGKFDSRSRKGIFLDYVQYSKEYRVWMQFRGRSKSDRNLR</sequence>
<proteinExistence type="predicted"/>
<feature type="domain" description="Retroviral polymerase SH3-like" evidence="1">
    <location>
        <begin position="56"/>
        <end position="88"/>
    </location>
</feature>
<keyword evidence="3" id="KW-1185">Reference proteome</keyword>
<organism evidence="2 3">
    <name type="scientific">Atta colombica</name>
    <dbReference type="NCBI Taxonomy" id="520822"/>
    <lineage>
        <taxon>Eukaryota</taxon>
        <taxon>Metazoa</taxon>
        <taxon>Ecdysozoa</taxon>
        <taxon>Arthropoda</taxon>
        <taxon>Hexapoda</taxon>
        <taxon>Insecta</taxon>
        <taxon>Pterygota</taxon>
        <taxon>Neoptera</taxon>
        <taxon>Endopterygota</taxon>
        <taxon>Hymenoptera</taxon>
        <taxon>Apocrita</taxon>
        <taxon>Aculeata</taxon>
        <taxon>Formicoidea</taxon>
        <taxon>Formicidae</taxon>
        <taxon>Myrmicinae</taxon>
        <taxon>Atta</taxon>
    </lineage>
</organism>
<accession>A0A151I2T4</accession>
<reference evidence="2 3" key="1">
    <citation type="submission" date="2015-09" db="EMBL/GenBank/DDBJ databases">
        <title>Atta colombica WGS genome.</title>
        <authorList>
            <person name="Nygaard S."/>
            <person name="Hu H."/>
            <person name="Boomsma J."/>
            <person name="Zhang G."/>
        </authorList>
    </citation>
    <scope>NUCLEOTIDE SEQUENCE [LARGE SCALE GENOMIC DNA]</scope>
    <source>
        <strain evidence="2">Treedump-2</strain>
        <tissue evidence="2">Whole body</tissue>
    </source>
</reference>
<dbReference type="InterPro" id="IPR057670">
    <property type="entry name" value="SH3_retrovirus"/>
</dbReference>
<dbReference type="EMBL" id="KQ976535">
    <property type="protein sequence ID" value="KYM81469.1"/>
    <property type="molecule type" value="Genomic_DNA"/>
</dbReference>
<dbReference type="Pfam" id="PF25597">
    <property type="entry name" value="SH3_retrovirus"/>
    <property type="match status" value="1"/>
</dbReference>
<evidence type="ECO:0000313" key="2">
    <source>
        <dbReference type="EMBL" id="KYM81469.1"/>
    </source>
</evidence>
<evidence type="ECO:0000259" key="1">
    <source>
        <dbReference type="Pfam" id="PF25597"/>
    </source>
</evidence>
<protein>
    <recommendedName>
        <fullName evidence="1">Retroviral polymerase SH3-like domain-containing protein</fullName>
    </recommendedName>
</protein>
<dbReference type="Proteomes" id="UP000078540">
    <property type="component" value="Unassembled WGS sequence"/>
</dbReference>